<reference evidence="8" key="2">
    <citation type="submission" date="2018-05" db="EMBL/GenBank/DDBJ databases">
        <title>OpunRS2 (Oryza punctata Reference Sequence Version 2).</title>
        <authorList>
            <person name="Zhang J."/>
            <person name="Kudrna D."/>
            <person name="Lee S."/>
            <person name="Talag J."/>
            <person name="Welchert J."/>
            <person name="Wing R.A."/>
        </authorList>
    </citation>
    <scope>NUCLEOTIDE SEQUENCE [LARGE SCALE GENOMIC DNA]</scope>
</reference>
<comment type="subcellular location">
    <subcellularLocation>
        <location evidence="1">Endoplasmic reticulum membrane</location>
        <topology evidence="1">Multi-pass membrane protein</topology>
    </subcellularLocation>
</comment>
<accession>A0A0E0JXJ5</accession>
<evidence type="ECO:0000256" key="4">
    <source>
        <dbReference type="ARBA" id="ARBA00022989"/>
    </source>
</evidence>
<keyword evidence="5 7" id="KW-0472">Membrane</keyword>
<sequence>MESIDAEWLPADNASFLWRRRPESHRRFGGGGGDGPLSRSLQSRSPPPADGRFRRRWRKFQLREQEIPDRCPAMASGLVVAATDPLRAFLSSAAASHDLPADLRDLASSLASHSSVPYGSLRDIWCAASPAARPPLRRLLHGADFLLSSPKPREKSDELKARLDKLREMQERKEYADLVRDVAPPAKDSPELFSSYKDQIGFGLHVVLIMFTGYLVGFVAFRALFNNSPVMNAAGGILGLVGGMLMETVLFIIRSSSKELTSSVPRLKKVQ</sequence>
<evidence type="ECO:0000256" key="6">
    <source>
        <dbReference type="SAM" id="MobiDB-lite"/>
    </source>
</evidence>
<protein>
    <submittedName>
        <fullName evidence="8">Uncharacterized protein</fullName>
    </submittedName>
</protein>
<dbReference type="PANTHER" id="PTHR31394">
    <property type="entry name" value="TRANSMEMBRANE PROTEIN 199"/>
    <property type="match status" value="1"/>
</dbReference>
<evidence type="ECO:0000256" key="1">
    <source>
        <dbReference type="ARBA" id="ARBA00004477"/>
    </source>
</evidence>
<dbReference type="InterPro" id="IPR021013">
    <property type="entry name" value="ATPase_Vma12"/>
</dbReference>
<dbReference type="Gramene" id="OPUNC02G08370.2">
    <property type="protein sequence ID" value="OPUNC02G08370.2"/>
    <property type="gene ID" value="OPUNC02G08370"/>
</dbReference>
<keyword evidence="4 7" id="KW-1133">Transmembrane helix</keyword>
<evidence type="ECO:0000313" key="8">
    <source>
        <dbReference type="EnsemblPlants" id="OPUNC02G08370.2"/>
    </source>
</evidence>
<evidence type="ECO:0000256" key="3">
    <source>
        <dbReference type="ARBA" id="ARBA00022824"/>
    </source>
</evidence>
<dbReference type="GO" id="GO:0070072">
    <property type="term" value="P:vacuolar proton-transporting V-type ATPase complex assembly"/>
    <property type="evidence" value="ECO:0007669"/>
    <property type="project" value="InterPro"/>
</dbReference>
<keyword evidence="2 7" id="KW-0812">Transmembrane</keyword>
<evidence type="ECO:0000313" key="9">
    <source>
        <dbReference type="Proteomes" id="UP000026962"/>
    </source>
</evidence>
<dbReference type="Pfam" id="PF11712">
    <property type="entry name" value="Vma12"/>
    <property type="match status" value="1"/>
</dbReference>
<organism evidence="8">
    <name type="scientific">Oryza punctata</name>
    <name type="common">Red rice</name>
    <dbReference type="NCBI Taxonomy" id="4537"/>
    <lineage>
        <taxon>Eukaryota</taxon>
        <taxon>Viridiplantae</taxon>
        <taxon>Streptophyta</taxon>
        <taxon>Embryophyta</taxon>
        <taxon>Tracheophyta</taxon>
        <taxon>Spermatophyta</taxon>
        <taxon>Magnoliopsida</taxon>
        <taxon>Liliopsida</taxon>
        <taxon>Poales</taxon>
        <taxon>Poaceae</taxon>
        <taxon>BOP clade</taxon>
        <taxon>Oryzoideae</taxon>
        <taxon>Oryzeae</taxon>
        <taxon>Oryzinae</taxon>
        <taxon>Oryza</taxon>
    </lineage>
</organism>
<keyword evidence="9" id="KW-1185">Reference proteome</keyword>
<dbReference type="GO" id="GO:0005789">
    <property type="term" value="C:endoplasmic reticulum membrane"/>
    <property type="evidence" value="ECO:0007669"/>
    <property type="project" value="UniProtKB-SubCell"/>
</dbReference>
<dbReference type="eggNOG" id="ENOG502QQ0J">
    <property type="taxonomic scope" value="Eukaryota"/>
</dbReference>
<reference evidence="8" key="1">
    <citation type="submission" date="2015-04" db="UniProtKB">
        <authorList>
            <consortium name="EnsemblPlants"/>
        </authorList>
    </citation>
    <scope>IDENTIFICATION</scope>
</reference>
<feature type="region of interest" description="Disordered" evidence="6">
    <location>
        <begin position="25"/>
        <end position="52"/>
    </location>
</feature>
<evidence type="ECO:0000256" key="2">
    <source>
        <dbReference type="ARBA" id="ARBA00022692"/>
    </source>
</evidence>
<feature type="transmembrane region" description="Helical" evidence="7">
    <location>
        <begin position="231"/>
        <end position="253"/>
    </location>
</feature>
<evidence type="ECO:0000256" key="7">
    <source>
        <dbReference type="SAM" id="Phobius"/>
    </source>
</evidence>
<dbReference type="PANTHER" id="PTHR31394:SF1">
    <property type="entry name" value="TRANSMEMBRANE PROTEIN 199"/>
    <property type="match status" value="1"/>
</dbReference>
<keyword evidence="3" id="KW-0256">Endoplasmic reticulum</keyword>
<feature type="transmembrane region" description="Helical" evidence="7">
    <location>
        <begin position="202"/>
        <end position="225"/>
    </location>
</feature>
<evidence type="ECO:0000256" key="5">
    <source>
        <dbReference type="ARBA" id="ARBA00023136"/>
    </source>
</evidence>
<dbReference type="OMA" id="RAIWCAA"/>
<dbReference type="EnsemblPlants" id="OPUNC02G08370.2">
    <property type="protein sequence ID" value="OPUNC02G08370.2"/>
    <property type="gene ID" value="OPUNC02G08370"/>
</dbReference>
<proteinExistence type="predicted"/>
<name>A0A0E0JXJ5_ORYPU</name>
<dbReference type="Proteomes" id="UP000026962">
    <property type="component" value="Chromosome 2"/>
</dbReference>
<dbReference type="AlphaFoldDB" id="A0A0E0JXJ5"/>